<dbReference type="Proteomes" id="UP000199274">
    <property type="component" value="Unassembled WGS sequence"/>
</dbReference>
<protein>
    <submittedName>
        <fullName evidence="3">Phage integrase family protein</fullName>
    </submittedName>
</protein>
<organism evidence="3 4">
    <name type="scientific">Flavobacterium omnivorum</name>
    <dbReference type="NCBI Taxonomy" id="178355"/>
    <lineage>
        <taxon>Bacteria</taxon>
        <taxon>Pseudomonadati</taxon>
        <taxon>Bacteroidota</taxon>
        <taxon>Flavobacteriia</taxon>
        <taxon>Flavobacteriales</taxon>
        <taxon>Flavobacteriaceae</taxon>
        <taxon>Flavobacterium</taxon>
    </lineage>
</organism>
<keyword evidence="4" id="KW-1185">Reference proteome</keyword>
<dbReference type="InterPro" id="IPR010998">
    <property type="entry name" value="Integrase_recombinase_N"/>
</dbReference>
<dbReference type="InterPro" id="IPR013762">
    <property type="entry name" value="Integrase-like_cat_sf"/>
</dbReference>
<evidence type="ECO:0000313" key="3">
    <source>
        <dbReference type="EMBL" id="SDG81452.1"/>
    </source>
</evidence>
<proteinExistence type="predicted"/>
<dbReference type="AlphaFoldDB" id="A0A1G7XB48"/>
<evidence type="ECO:0000313" key="4">
    <source>
        <dbReference type="Proteomes" id="UP000199274"/>
    </source>
</evidence>
<evidence type="ECO:0000256" key="1">
    <source>
        <dbReference type="ARBA" id="ARBA00023125"/>
    </source>
</evidence>
<dbReference type="GO" id="GO:0015074">
    <property type="term" value="P:DNA integration"/>
    <property type="evidence" value="ECO:0007669"/>
    <property type="project" value="InterPro"/>
</dbReference>
<keyword evidence="1" id="KW-0238">DNA-binding</keyword>
<dbReference type="EMBL" id="FNDB01000002">
    <property type="protein sequence ID" value="SDG81452.1"/>
    <property type="molecule type" value="Genomic_DNA"/>
</dbReference>
<dbReference type="STRING" id="178355.SAMN04488062_102244"/>
<evidence type="ECO:0000256" key="2">
    <source>
        <dbReference type="ARBA" id="ARBA00023172"/>
    </source>
</evidence>
<name>A0A1G7XB48_9FLAO</name>
<dbReference type="InterPro" id="IPR011010">
    <property type="entry name" value="DNA_brk_join_enz"/>
</dbReference>
<keyword evidence="2" id="KW-0233">DNA recombination</keyword>
<sequence>MKKLKLPKHPFKGMKIYCHKCKRDNPTCNHYDIHKFKVKIHITGGGNKKKTKVLDSKDYDTAVKDAIAFKKELEANNFYKAAVVVEDRNLTILGALIEYNRYLSGNHRYTHLVKKITKGYQDECMRYCRFFLDTINDVKKVSETSILNVTQDDVARFYTWAEKHYKEKTFNKCLNEVKSFFKFIIDVEKIEMKNPFEVYVSKKVAKSNIYTLDKSEFDDILEAVDNANPIVKLGGKGEKKNMYRSYLVDGFKLSLLTGGRREEVVDLRWSNIFSTVKDVKFFKIRNIKVESLTDEDYWKYIPINTDLMNLLLELGYDDKKQTDDFILFPEREILSKTIMNDLSKGFTHYKNMANINKKVSFKNLRKTYLSWVNAVMNKDTGILSSHSTHEILERYYIDPTILTKIEEGALKISIFGA</sequence>
<dbReference type="GO" id="GO:0006310">
    <property type="term" value="P:DNA recombination"/>
    <property type="evidence" value="ECO:0007669"/>
    <property type="project" value="UniProtKB-KW"/>
</dbReference>
<reference evidence="4" key="1">
    <citation type="submission" date="2016-10" db="EMBL/GenBank/DDBJ databases">
        <authorList>
            <person name="Varghese N."/>
            <person name="Submissions S."/>
        </authorList>
    </citation>
    <scope>NUCLEOTIDE SEQUENCE [LARGE SCALE GENOMIC DNA]</scope>
    <source>
        <strain evidence="4">CGMCC 1.2747</strain>
    </source>
</reference>
<accession>A0A1G7XB48</accession>
<dbReference type="Gene3D" id="1.10.150.130">
    <property type="match status" value="1"/>
</dbReference>
<dbReference type="SUPFAM" id="SSF56349">
    <property type="entry name" value="DNA breaking-rejoining enzymes"/>
    <property type="match status" value="1"/>
</dbReference>
<dbReference type="RefSeq" id="WP_091255177.1">
    <property type="nucleotide sequence ID" value="NZ_FNDB01000002.1"/>
</dbReference>
<dbReference type="Gene3D" id="1.10.443.10">
    <property type="entry name" value="Intergrase catalytic core"/>
    <property type="match status" value="1"/>
</dbReference>
<dbReference type="OrthoDB" id="1314641at2"/>
<gene>
    <name evidence="3" type="ORF">SAMN04488062_102244</name>
</gene>
<dbReference type="GO" id="GO:0003677">
    <property type="term" value="F:DNA binding"/>
    <property type="evidence" value="ECO:0007669"/>
    <property type="project" value="UniProtKB-KW"/>
</dbReference>